<feature type="region of interest" description="Disordered" evidence="1">
    <location>
        <begin position="299"/>
        <end position="319"/>
    </location>
</feature>
<proteinExistence type="predicted"/>
<dbReference type="InterPro" id="IPR046520">
    <property type="entry name" value="DUF6697"/>
</dbReference>
<feature type="region of interest" description="Disordered" evidence="1">
    <location>
        <begin position="346"/>
        <end position="405"/>
    </location>
</feature>
<protein>
    <recommendedName>
        <fullName evidence="2">DUF6697 domain-containing protein</fullName>
    </recommendedName>
</protein>
<feature type="region of interest" description="Disordered" evidence="1">
    <location>
        <begin position="1"/>
        <end position="23"/>
    </location>
</feature>
<accession>A0A164QPK3</accession>
<evidence type="ECO:0000259" key="2">
    <source>
        <dbReference type="Pfam" id="PF20411"/>
    </source>
</evidence>
<feature type="domain" description="DUF6697" evidence="2">
    <location>
        <begin position="116"/>
        <end position="291"/>
    </location>
</feature>
<evidence type="ECO:0000313" key="4">
    <source>
        <dbReference type="Proteomes" id="UP000076722"/>
    </source>
</evidence>
<keyword evidence="4" id="KW-1185">Reference proteome</keyword>
<feature type="compositionally biased region" description="Polar residues" evidence="1">
    <location>
        <begin position="396"/>
        <end position="405"/>
    </location>
</feature>
<dbReference type="AlphaFoldDB" id="A0A164QPK3"/>
<evidence type="ECO:0000313" key="3">
    <source>
        <dbReference type="EMBL" id="KZS89849.1"/>
    </source>
</evidence>
<dbReference type="OrthoDB" id="3176940at2759"/>
<organism evidence="3 4">
    <name type="scientific">Sistotremastrum niveocremeum HHB9708</name>
    <dbReference type="NCBI Taxonomy" id="1314777"/>
    <lineage>
        <taxon>Eukaryota</taxon>
        <taxon>Fungi</taxon>
        <taxon>Dikarya</taxon>
        <taxon>Basidiomycota</taxon>
        <taxon>Agaricomycotina</taxon>
        <taxon>Agaricomycetes</taxon>
        <taxon>Sistotremastrales</taxon>
        <taxon>Sistotremastraceae</taxon>
        <taxon>Sertulicium</taxon>
        <taxon>Sertulicium niveocremeum</taxon>
    </lineage>
</organism>
<gene>
    <name evidence="3" type="ORF">SISNIDRAFT_551978</name>
</gene>
<feature type="compositionally biased region" description="Basic and acidic residues" evidence="1">
    <location>
        <begin position="301"/>
        <end position="319"/>
    </location>
</feature>
<dbReference type="Proteomes" id="UP000076722">
    <property type="component" value="Unassembled WGS sequence"/>
</dbReference>
<name>A0A164QPK3_9AGAM</name>
<dbReference type="Pfam" id="PF20411">
    <property type="entry name" value="DUF6697"/>
    <property type="match status" value="1"/>
</dbReference>
<evidence type="ECO:0000256" key="1">
    <source>
        <dbReference type="SAM" id="MobiDB-lite"/>
    </source>
</evidence>
<dbReference type="STRING" id="1314777.A0A164QPK3"/>
<dbReference type="EMBL" id="KV419425">
    <property type="protein sequence ID" value="KZS89849.1"/>
    <property type="molecule type" value="Genomic_DNA"/>
</dbReference>
<sequence length="405" mass="47041">MPSTRSSSRRDAATPTTQRTLRTAELENRFSIIDIEDSEKEDVKPVIIDKVKKEKVDHATIKPMVVKDEKPDIKIKVKKEEEFPLTLDEDSLIRRYNQHGCRDRHLPYSPDVLNRTYTRQHISNHYGGNVQETWVKVAQHRVRDGIRYYVCPRLNWNPHMPRKPGECGVLFFGSGEVPDHRSFPMFGRVRSGEWQYYGDYQFRTSEPLSVREWRETSLETKMAWFKAVSTLKGWAYHEINTVTLVRKIREGGVSHLEVDDLEEGLVRGEWMLSTSTCRCTAYNVEMQRVLLGEDFEELEEKPDIKEEEKPVVKTEEKPVKEEVKLEVKSETKPVLRLDDDITEIKVEAGNIHRPAKSPKKRAKEDDEELDQLPDESPSPSKRTRQSPRFYIGSGQGSKSSPIEIF</sequence>
<reference evidence="3 4" key="1">
    <citation type="journal article" date="2016" name="Mol. Biol. Evol.">
        <title>Comparative Genomics of Early-Diverging Mushroom-Forming Fungi Provides Insights into the Origins of Lignocellulose Decay Capabilities.</title>
        <authorList>
            <person name="Nagy L.G."/>
            <person name="Riley R."/>
            <person name="Tritt A."/>
            <person name="Adam C."/>
            <person name="Daum C."/>
            <person name="Floudas D."/>
            <person name="Sun H."/>
            <person name="Yadav J.S."/>
            <person name="Pangilinan J."/>
            <person name="Larsson K.H."/>
            <person name="Matsuura K."/>
            <person name="Barry K."/>
            <person name="Labutti K."/>
            <person name="Kuo R."/>
            <person name="Ohm R.A."/>
            <person name="Bhattacharya S.S."/>
            <person name="Shirouzu T."/>
            <person name="Yoshinaga Y."/>
            <person name="Martin F.M."/>
            <person name="Grigoriev I.V."/>
            <person name="Hibbett D.S."/>
        </authorList>
    </citation>
    <scope>NUCLEOTIDE SEQUENCE [LARGE SCALE GENOMIC DNA]</scope>
    <source>
        <strain evidence="3 4">HHB9708</strain>
    </source>
</reference>